<keyword evidence="3" id="KW-0804">Transcription</keyword>
<dbReference type="GO" id="GO:0000428">
    <property type="term" value="C:DNA-directed RNA polymerase complex"/>
    <property type="evidence" value="ECO:0007669"/>
    <property type="project" value="UniProtKB-KW"/>
</dbReference>
<comment type="caution">
    <text evidence="3">The sequence shown here is derived from an EMBL/GenBank/DDBJ whole genome shotgun (WGS) entry which is preliminary data.</text>
</comment>
<dbReference type="InterPro" id="IPR045113">
    <property type="entry name" value="Rpb7-like"/>
</dbReference>
<dbReference type="EMBL" id="JBJKFK010000019">
    <property type="protein sequence ID" value="KAL3320945.1"/>
    <property type="molecule type" value="Genomic_DNA"/>
</dbReference>
<evidence type="ECO:0000259" key="2">
    <source>
        <dbReference type="Pfam" id="PF08292"/>
    </source>
</evidence>
<organism evidence="3 4">
    <name type="scientific">Cichlidogyrus casuarinus</name>
    <dbReference type="NCBI Taxonomy" id="1844966"/>
    <lineage>
        <taxon>Eukaryota</taxon>
        <taxon>Metazoa</taxon>
        <taxon>Spiralia</taxon>
        <taxon>Lophotrochozoa</taxon>
        <taxon>Platyhelminthes</taxon>
        <taxon>Monogenea</taxon>
        <taxon>Monopisthocotylea</taxon>
        <taxon>Dactylogyridea</taxon>
        <taxon>Ancyrocephalidae</taxon>
        <taxon>Cichlidogyrus</taxon>
    </lineage>
</organism>
<proteinExistence type="inferred from homology"/>
<reference evidence="3 4" key="1">
    <citation type="submission" date="2024-11" db="EMBL/GenBank/DDBJ databases">
        <title>Adaptive evolution of stress response genes in parasites aligns with host niche diversity.</title>
        <authorList>
            <person name="Hahn C."/>
            <person name="Resl P."/>
        </authorList>
    </citation>
    <scope>NUCLEOTIDE SEQUENCE [LARGE SCALE GENOMIC DNA]</scope>
    <source>
        <strain evidence="3">EGGRZ-B1_66</strain>
        <tissue evidence="3">Body</tissue>
    </source>
</reference>
<evidence type="ECO:0000256" key="1">
    <source>
        <dbReference type="ARBA" id="ARBA00009307"/>
    </source>
</evidence>
<dbReference type="AlphaFoldDB" id="A0ABD2QND1"/>
<feature type="domain" description="RNA polymerase III subunit Rpc25" evidence="2">
    <location>
        <begin position="34"/>
        <end position="160"/>
    </location>
</feature>
<dbReference type="PANTHER" id="PTHR12709:SF1">
    <property type="entry name" value="DNA-DIRECTED RNA POLYMERASE III SUBUNIT RPC8"/>
    <property type="match status" value="1"/>
</dbReference>
<dbReference type="SUPFAM" id="SSF50249">
    <property type="entry name" value="Nucleic acid-binding proteins"/>
    <property type="match status" value="1"/>
</dbReference>
<evidence type="ECO:0000313" key="3">
    <source>
        <dbReference type="EMBL" id="KAL3320945.1"/>
    </source>
</evidence>
<keyword evidence="4" id="KW-1185">Reference proteome</keyword>
<dbReference type="Proteomes" id="UP001626550">
    <property type="component" value="Unassembled WGS sequence"/>
</dbReference>
<dbReference type="Gene3D" id="2.40.50.140">
    <property type="entry name" value="Nucleic acid-binding proteins"/>
    <property type="match status" value="1"/>
</dbReference>
<dbReference type="InterPro" id="IPR012340">
    <property type="entry name" value="NA-bd_OB-fold"/>
</dbReference>
<evidence type="ECO:0000313" key="4">
    <source>
        <dbReference type="Proteomes" id="UP001626550"/>
    </source>
</evidence>
<comment type="similarity">
    <text evidence="1">Belongs to the eukaryotic RPB7/RPC8 RNA polymerase subunit family.</text>
</comment>
<name>A0ABD2QND1_9PLAT</name>
<dbReference type="Pfam" id="PF08292">
    <property type="entry name" value="RNA_pol_Rbc25"/>
    <property type="match status" value="1"/>
</dbReference>
<gene>
    <name evidence="3" type="primary">POLR3H</name>
    <name evidence="3" type="ORF">Ciccas_000360</name>
</gene>
<protein>
    <submittedName>
        <fullName evidence="3">DNA-directed RNA polymerase III subunit RPC8</fullName>
    </submittedName>
</protein>
<sequence length="161" mass="18133">VIYKVGLCIGLWDILDVQESKVRSGDGCLVTPDEVILGSVKGCDKNGVHVSLSFFDDIIIPPEKLRHPSKFDINQACWSWEYCHEGEKVDLKIEKNDTIRFKVVDEIWRDPNPADFIKPGEISREQASPYTIVVSLLPILSYKLSQASIVADGLGLTCWWL</sequence>
<keyword evidence="3" id="KW-0240">DNA-directed RNA polymerase</keyword>
<accession>A0ABD2QND1</accession>
<dbReference type="PANTHER" id="PTHR12709">
    <property type="entry name" value="DNA-DIRECTED RNA POLYMERASE II, III"/>
    <property type="match status" value="1"/>
</dbReference>
<feature type="non-terminal residue" evidence="3">
    <location>
        <position position="1"/>
    </location>
</feature>
<dbReference type="InterPro" id="IPR013238">
    <property type="entry name" value="RNA_pol_III_Rbc25"/>
</dbReference>